<evidence type="ECO:0000313" key="10">
    <source>
        <dbReference type="EMBL" id="AXH12243.1"/>
    </source>
</evidence>
<feature type="domain" description="Response regulatory" evidence="8">
    <location>
        <begin position="17"/>
        <end position="137"/>
    </location>
</feature>
<evidence type="ECO:0000259" key="9">
    <source>
        <dbReference type="PROSITE" id="PS51755"/>
    </source>
</evidence>
<dbReference type="SMART" id="SM00448">
    <property type="entry name" value="REC"/>
    <property type="match status" value="1"/>
</dbReference>
<keyword evidence="2" id="KW-0902">Two-component regulatory system</keyword>
<dbReference type="GO" id="GO:0000976">
    <property type="term" value="F:transcription cis-regulatory region binding"/>
    <property type="evidence" value="ECO:0007669"/>
    <property type="project" value="TreeGrafter"/>
</dbReference>
<dbReference type="InterPro" id="IPR036388">
    <property type="entry name" value="WH-like_DNA-bd_sf"/>
</dbReference>
<dbReference type="InterPro" id="IPR011006">
    <property type="entry name" value="CheY-like_superfamily"/>
</dbReference>
<evidence type="ECO:0000256" key="2">
    <source>
        <dbReference type="ARBA" id="ARBA00023012"/>
    </source>
</evidence>
<keyword evidence="3" id="KW-0805">Transcription regulation</keyword>
<dbReference type="PANTHER" id="PTHR48111:SF1">
    <property type="entry name" value="TWO-COMPONENT RESPONSE REGULATOR ORR33"/>
    <property type="match status" value="1"/>
</dbReference>
<keyword evidence="13" id="KW-1185">Reference proteome</keyword>
<protein>
    <submittedName>
        <fullName evidence="11">Response regulator receiver protein</fullName>
    </submittedName>
    <submittedName>
        <fullName evidence="10">Signal transduction response regulator, OmpR family</fullName>
    </submittedName>
</protein>
<sequence>MNQDNLQNIIKSTKNLRLLYIEDNEDVREQTLKMLQIFFDDITVAVDGQQGLEEFQKNNKFESTSYDLIITDIEMPQKDGISMITTIREFDSDIPILIFSAHSNTDYFLKSINAGIDGYILKPYNIEQISNSLNNIIDKNKLMPTNEHIIHLHDDFIWNSQEQVLFKDEEPIKLTKNETKLFKLFIKSKGSLKTYDEIDNYIFNDFSDTNKRVRNLVSRLKNKLNCELFESIYGHGYKLKYKKFI</sequence>
<keyword evidence="5" id="KW-0804">Transcription</keyword>
<keyword evidence="1 6" id="KW-0597">Phosphoprotein</keyword>
<dbReference type="PROSITE" id="PS51755">
    <property type="entry name" value="OMPR_PHOB"/>
    <property type="match status" value="1"/>
</dbReference>
<feature type="DNA-binding region" description="OmpR/PhoB-type" evidence="7">
    <location>
        <begin position="147"/>
        <end position="241"/>
    </location>
</feature>
<dbReference type="Gene3D" id="3.40.50.2300">
    <property type="match status" value="1"/>
</dbReference>
<dbReference type="EMBL" id="PDKM01000001">
    <property type="protein sequence ID" value="RXK11349.1"/>
    <property type="molecule type" value="Genomic_DNA"/>
</dbReference>
<dbReference type="SUPFAM" id="SSF46894">
    <property type="entry name" value="C-terminal effector domain of the bipartite response regulators"/>
    <property type="match status" value="1"/>
</dbReference>
<keyword evidence="4 7" id="KW-0238">DNA-binding</keyword>
<feature type="domain" description="OmpR/PhoB-type" evidence="9">
    <location>
        <begin position="147"/>
        <end position="241"/>
    </location>
</feature>
<dbReference type="Gene3D" id="1.10.10.10">
    <property type="entry name" value="Winged helix-like DNA-binding domain superfamily/Winged helix DNA-binding domain"/>
    <property type="match status" value="1"/>
</dbReference>
<dbReference type="GO" id="GO:0005829">
    <property type="term" value="C:cytosol"/>
    <property type="evidence" value="ECO:0007669"/>
    <property type="project" value="TreeGrafter"/>
</dbReference>
<reference evidence="10 12" key="2">
    <citation type="submission" date="2018-07" db="EMBL/GenBank/DDBJ databases">
        <title>Complete genome of the Arcobacter bivalviorum type strain LMG 26154.</title>
        <authorList>
            <person name="Miller W.G."/>
            <person name="Yee E."/>
            <person name="Bono J.L."/>
        </authorList>
    </citation>
    <scope>NUCLEOTIDE SEQUENCE [LARGE SCALE GENOMIC DNA]</scope>
    <source>
        <strain evidence="10 12">LMG 26154</strain>
    </source>
</reference>
<evidence type="ECO:0000256" key="6">
    <source>
        <dbReference type="PROSITE-ProRule" id="PRU00169"/>
    </source>
</evidence>
<dbReference type="InterPro" id="IPR016032">
    <property type="entry name" value="Sig_transdc_resp-reg_C-effctor"/>
</dbReference>
<evidence type="ECO:0000256" key="5">
    <source>
        <dbReference type="ARBA" id="ARBA00023163"/>
    </source>
</evidence>
<dbReference type="RefSeq" id="WP_114839082.1">
    <property type="nucleotide sequence ID" value="NZ_CP031217.1"/>
</dbReference>
<dbReference type="GO" id="GO:0000156">
    <property type="term" value="F:phosphorelay response regulator activity"/>
    <property type="evidence" value="ECO:0007669"/>
    <property type="project" value="TreeGrafter"/>
</dbReference>
<evidence type="ECO:0000256" key="1">
    <source>
        <dbReference type="ARBA" id="ARBA00022553"/>
    </source>
</evidence>
<evidence type="ECO:0000313" key="13">
    <source>
        <dbReference type="Proteomes" id="UP000289193"/>
    </source>
</evidence>
<dbReference type="InterPro" id="IPR001867">
    <property type="entry name" value="OmpR/PhoB-type_DNA-bd"/>
</dbReference>
<accession>A0AAX2ABU1</accession>
<evidence type="ECO:0000259" key="8">
    <source>
        <dbReference type="PROSITE" id="PS50110"/>
    </source>
</evidence>
<dbReference type="Pfam" id="PF00486">
    <property type="entry name" value="Trans_reg_C"/>
    <property type="match status" value="1"/>
</dbReference>
<evidence type="ECO:0000313" key="12">
    <source>
        <dbReference type="Proteomes" id="UP000253850"/>
    </source>
</evidence>
<dbReference type="GO" id="GO:0006355">
    <property type="term" value="P:regulation of DNA-templated transcription"/>
    <property type="evidence" value="ECO:0007669"/>
    <property type="project" value="InterPro"/>
</dbReference>
<evidence type="ECO:0000313" key="11">
    <source>
        <dbReference type="EMBL" id="RXK11349.1"/>
    </source>
</evidence>
<dbReference type="Pfam" id="PF00072">
    <property type="entry name" value="Response_reg"/>
    <property type="match status" value="1"/>
</dbReference>
<dbReference type="InterPro" id="IPR001789">
    <property type="entry name" value="Sig_transdc_resp-reg_receiver"/>
</dbReference>
<gene>
    <name evidence="10" type="ORF">ABIV_1243</name>
    <name evidence="11" type="ORF">CRV05_02975</name>
</gene>
<evidence type="ECO:0000256" key="3">
    <source>
        <dbReference type="ARBA" id="ARBA00023015"/>
    </source>
</evidence>
<dbReference type="AlphaFoldDB" id="A0AAX2ABU1"/>
<evidence type="ECO:0000256" key="4">
    <source>
        <dbReference type="ARBA" id="ARBA00023125"/>
    </source>
</evidence>
<reference evidence="11 13" key="1">
    <citation type="submission" date="2017-10" db="EMBL/GenBank/DDBJ databases">
        <title>Genomics of the genus Arcobacter.</title>
        <authorList>
            <person name="Perez-Cataluna A."/>
            <person name="Figueras M.J."/>
        </authorList>
    </citation>
    <scope>NUCLEOTIDE SEQUENCE [LARGE SCALE GENOMIC DNA]</scope>
    <source>
        <strain evidence="11 13">CECT 7835</strain>
    </source>
</reference>
<dbReference type="SUPFAM" id="SSF52172">
    <property type="entry name" value="CheY-like"/>
    <property type="match status" value="1"/>
</dbReference>
<dbReference type="EMBL" id="CP031217">
    <property type="protein sequence ID" value="AXH12243.1"/>
    <property type="molecule type" value="Genomic_DNA"/>
</dbReference>
<dbReference type="Proteomes" id="UP000289193">
    <property type="component" value="Unassembled WGS sequence"/>
</dbReference>
<evidence type="ECO:0000256" key="7">
    <source>
        <dbReference type="PROSITE-ProRule" id="PRU01091"/>
    </source>
</evidence>
<dbReference type="KEGG" id="hbv:ABIV_1243"/>
<dbReference type="Proteomes" id="UP000253850">
    <property type="component" value="Chromosome"/>
</dbReference>
<dbReference type="SMART" id="SM00862">
    <property type="entry name" value="Trans_reg_C"/>
    <property type="match status" value="1"/>
</dbReference>
<organism evidence="11 13">
    <name type="scientific">Halarcobacter bivalviorum</name>
    <dbReference type="NCBI Taxonomy" id="663364"/>
    <lineage>
        <taxon>Bacteria</taxon>
        <taxon>Pseudomonadati</taxon>
        <taxon>Campylobacterota</taxon>
        <taxon>Epsilonproteobacteria</taxon>
        <taxon>Campylobacterales</taxon>
        <taxon>Arcobacteraceae</taxon>
        <taxon>Halarcobacter</taxon>
    </lineage>
</organism>
<dbReference type="PANTHER" id="PTHR48111">
    <property type="entry name" value="REGULATOR OF RPOS"/>
    <property type="match status" value="1"/>
</dbReference>
<feature type="modified residue" description="4-aspartylphosphate" evidence="6">
    <location>
        <position position="72"/>
    </location>
</feature>
<dbReference type="PROSITE" id="PS50110">
    <property type="entry name" value="RESPONSE_REGULATORY"/>
    <property type="match status" value="1"/>
</dbReference>
<dbReference type="CDD" id="cd00156">
    <property type="entry name" value="REC"/>
    <property type="match status" value="1"/>
</dbReference>
<name>A0AAX2ABU1_9BACT</name>
<dbReference type="InterPro" id="IPR039420">
    <property type="entry name" value="WalR-like"/>
</dbReference>
<proteinExistence type="predicted"/>
<dbReference type="GO" id="GO:0032993">
    <property type="term" value="C:protein-DNA complex"/>
    <property type="evidence" value="ECO:0007669"/>
    <property type="project" value="TreeGrafter"/>
</dbReference>